<dbReference type="PROSITE" id="PS51669">
    <property type="entry name" value="4FE4S_MOW_BIS_MGD"/>
    <property type="match status" value="1"/>
</dbReference>
<dbReference type="Pfam" id="PF04879">
    <property type="entry name" value="Molybdop_Fe4S4"/>
    <property type="match status" value="1"/>
</dbReference>
<dbReference type="Gene3D" id="3.30.2070.10">
    <property type="entry name" value="Formate dehydrogenase/DMSO reductase"/>
    <property type="match status" value="1"/>
</dbReference>
<dbReference type="GO" id="GO:0016491">
    <property type="term" value="F:oxidoreductase activity"/>
    <property type="evidence" value="ECO:0007669"/>
    <property type="project" value="InterPro"/>
</dbReference>
<keyword evidence="7" id="KW-1185">Reference proteome</keyword>
<dbReference type="InterPro" id="IPR050612">
    <property type="entry name" value="Prok_Mopterin_Oxidored"/>
</dbReference>
<dbReference type="InterPro" id="IPR006657">
    <property type="entry name" value="MoPterin_dinucl-bd_dom"/>
</dbReference>
<dbReference type="Gene3D" id="3.40.50.740">
    <property type="match status" value="1"/>
</dbReference>
<dbReference type="SMART" id="SM00926">
    <property type="entry name" value="Molybdop_Fe4S4"/>
    <property type="match status" value="1"/>
</dbReference>
<dbReference type="AlphaFoldDB" id="A0A512DQW1"/>
<keyword evidence="4" id="KW-0411">Iron-sulfur</keyword>
<dbReference type="Gene3D" id="2.20.25.90">
    <property type="entry name" value="ADC-like domains"/>
    <property type="match status" value="1"/>
</dbReference>
<reference evidence="6 7" key="1">
    <citation type="submission" date="2019-07" db="EMBL/GenBank/DDBJ databases">
        <title>Whole genome shotgun sequence of Skermanella aerolata NBRC 106429.</title>
        <authorList>
            <person name="Hosoyama A."/>
            <person name="Uohara A."/>
            <person name="Ohji S."/>
            <person name="Ichikawa N."/>
        </authorList>
    </citation>
    <scope>NUCLEOTIDE SEQUENCE [LARGE SCALE GENOMIC DNA]</scope>
    <source>
        <strain evidence="6 7">NBRC 106429</strain>
    </source>
</reference>
<dbReference type="Pfam" id="PF01568">
    <property type="entry name" value="Molydop_binding"/>
    <property type="match status" value="1"/>
</dbReference>
<dbReference type="CDD" id="cd02766">
    <property type="entry name" value="MopB_3"/>
    <property type="match status" value="1"/>
</dbReference>
<dbReference type="Gene3D" id="3.40.228.10">
    <property type="entry name" value="Dimethylsulfoxide Reductase, domain 2"/>
    <property type="match status" value="1"/>
</dbReference>
<sequence length="684" mass="74256">MPDSIFVPSVCPHDCPSTCALEVEKLAPDRIGKVRGAAANSYTDGVICAKVSRYADRVHHPERLLKPLQRVGPKGSGQWREISFEAALDIVAEQFAKVAREYGPEAVWPYYYAGTMGHVQRDGIERLRHVMGYSGQANTICIALADAGWLAGNGVKRGADPREMAKSDLIVVWGGNPVATQVNVMTWISKARKERGAKLVVVDPYRTGTAERADLHLAPRPGTDGALACAVMHVLFAEGYADREYMARFADAPEELEKHLRTRTPAWAAAITGIDEQQIVDFARMYGAAKRSFLRLGYGFSRSRNGAAQMHAVSCLPVVSGAWSHEGGGALYSNSGIYRLNKTLIEGRDRFDPAVRMLDMSRIGPVLVGERDALGDGPQVHAMLIQNTNPAAVAPESAKVREGLLRDDLFVCVHEQFMTDTAQLADIVLPATMMIEHDDLYTAGGQMHLQIGTKQIEPPGECRENHAVICGLAKRLGAIHPGFDLTAWELVDATLKASGWPGAGVLSEARWLDCIAGTDTHFEKGFGTPDGRFHFKPDWSRVGPNFSDMPALPDHFDVIEKATPEHPFRMIAPPARQFLNSSFTEVPASRAREGRPTALIHPKDCAALGLTDGGVVRIGNRRGTVLIHVKPFDGLQPGVVVVEGIWPNGSFIEGIGINVLTGADPGPPFGGAVFHDTAVWLKPE</sequence>
<dbReference type="SUPFAM" id="SSF53706">
    <property type="entry name" value="Formate dehydrogenase/DMSO reductase, domains 1-3"/>
    <property type="match status" value="1"/>
</dbReference>
<dbReference type="InterPro" id="IPR009010">
    <property type="entry name" value="Asp_de-COase-like_dom_sf"/>
</dbReference>
<dbReference type="GO" id="GO:0043546">
    <property type="term" value="F:molybdopterin cofactor binding"/>
    <property type="evidence" value="ECO:0007669"/>
    <property type="project" value="InterPro"/>
</dbReference>
<evidence type="ECO:0000313" key="7">
    <source>
        <dbReference type="Proteomes" id="UP000321523"/>
    </source>
</evidence>
<evidence type="ECO:0000256" key="2">
    <source>
        <dbReference type="ARBA" id="ARBA00022723"/>
    </source>
</evidence>
<gene>
    <name evidence="6" type="ORF">SAE02_29850</name>
</gene>
<dbReference type="GO" id="GO:0051536">
    <property type="term" value="F:iron-sulfur cluster binding"/>
    <property type="evidence" value="ECO:0007669"/>
    <property type="project" value="UniProtKB-KW"/>
</dbReference>
<dbReference type="CDD" id="cd02786">
    <property type="entry name" value="MopB_CT_3"/>
    <property type="match status" value="1"/>
</dbReference>
<dbReference type="SUPFAM" id="SSF50692">
    <property type="entry name" value="ADC-like"/>
    <property type="match status" value="1"/>
</dbReference>
<evidence type="ECO:0000256" key="4">
    <source>
        <dbReference type="ARBA" id="ARBA00023014"/>
    </source>
</evidence>
<evidence type="ECO:0000313" key="6">
    <source>
        <dbReference type="EMBL" id="GEO38837.1"/>
    </source>
</evidence>
<name>A0A512DQW1_9PROT</name>
<feature type="domain" description="4Fe-4S Mo/W bis-MGD-type" evidence="5">
    <location>
        <begin position="4"/>
        <end position="62"/>
    </location>
</feature>
<dbReference type="Proteomes" id="UP000321523">
    <property type="component" value="Unassembled WGS sequence"/>
</dbReference>
<organism evidence="6 7">
    <name type="scientific">Skermanella aerolata</name>
    <dbReference type="NCBI Taxonomy" id="393310"/>
    <lineage>
        <taxon>Bacteria</taxon>
        <taxon>Pseudomonadati</taxon>
        <taxon>Pseudomonadota</taxon>
        <taxon>Alphaproteobacteria</taxon>
        <taxon>Rhodospirillales</taxon>
        <taxon>Azospirillaceae</taxon>
        <taxon>Skermanella</taxon>
    </lineage>
</organism>
<keyword evidence="3" id="KW-0408">Iron</keyword>
<dbReference type="RefSeq" id="WP_044429231.1">
    <property type="nucleotide sequence ID" value="NZ_BJYZ01000013.1"/>
</dbReference>
<dbReference type="GO" id="GO:0046872">
    <property type="term" value="F:metal ion binding"/>
    <property type="evidence" value="ECO:0007669"/>
    <property type="project" value="UniProtKB-KW"/>
</dbReference>
<evidence type="ECO:0000256" key="3">
    <source>
        <dbReference type="ARBA" id="ARBA00023004"/>
    </source>
</evidence>
<dbReference type="Pfam" id="PF00384">
    <property type="entry name" value="Molybdopterin"/>
    <property type="match status" value="1"/>
</dbReference>
<accession>A0A512DQW1</accession>
<dbReference type="PANTHER" id="PTHR43742:SF6">
    <property type="entry name" value="OXIDOREDUCTASE YYAE-RELATED"/>
    <property type="match status" value="1"/>
</dbReference>
<comment type="caution">
    <text evidence="6">The sequence shown here is derived from an EMBL/GenBank/DDBJ whole genome shotgun (WGS) entry which is preliminary data.</text>
</comment>
<dbReference type="PANTHER" id="PTHR43742">
    <property type="entry name" value="TRIMETHYLAMINE-N-OXIDE REDUCTASE"/>
    <property type="match status" value="1"/>
</dbReference>
<keyword evidence="2" id="KW-0479">Metal-binding</keyword>
<evidence type="ECO:0000259" key="5">
    <source>
        <dbReference type="PROSITE" id="PS51669"/>
    </source>
</evidence>
<comment type="similarity">
    <text evidence="1">Belongs to the prokaryotic molybdopterin-containing oxidoreductase family.</text>
</comment>
<dbReference type="InterPro" id="IPR006963">
    <property type="entry name" value="Mopterin_OxRdtase_4Fe-4S_dom"/>
</dbReference>
<dbReference type="Gene3D" id="2.40.40.20">
    <property type="match status" value="1"/>
</dbReference>
<dbReference type="EMBL" id="BJYZ01000013">
    <property type="protein sequence ID" value="GEO38837.1"/>
    <property type="molecule type" value="Genomic_DNA"/>
</dbReference>
<protein>
    <submittedName>
        <fullName evidence="6">Dehydrogenase</fullName>
    </submittedName>
</protein>
<dbReference type="OrthoDB" id="9759518at2"/>
<dbReference type="InterPro" id="IPR006656">
    <property type="entry name" value="Mopterin_OxRdtase"/>
</dbReference>
<dbReference type="InterPro" id="IPR037920">
    <property type="entry name" value="YoaE_C"/>
</dbReference>
<evidence type="ECO:0000256" key="1">
    <source>
        <dbReference type="ARBA" id="ARBA00010312"/>
    </source>
</evidence>
<proteinExistence type="inferred from homology"/>